<protein>
    <submittedName>
        <fullName evidence="2">Uncharacterized protein</fullName>
    </submittedName>
</protein>
<dbReference type="AlphaFoldDB" id="A0A7I4B899"/>
<dbReference type="EnsemblPlants" id="Pp3c17_11720V3.2">
    <property type="protein sequence ID" value="Pp3c17_11720V3.2"/>
    <property type="gene ID" value="Pp3c17_11720"/>
</dbReference>
<feature type="region of interest" description="Disordered" evidence="1">
    <location>
        <begin position="163"/>
        <end position="198"/>
    </location>
</feature>
<dbReference type="Proteomes" id="UP000006727">
    <property type="component" value="Chromosome 17"/>
</dbReference>
<reference evidence="2 3" key="2">
    <citation type="journal article" date="2018" name="Plant J.">
        <title>The Physcomitrella patens chromosome-scale assembly reveals moss genome structure and evolution.</title>
        <authorList>
            <person name="Lang D."/>
            <person name="Ullrich K.K."/>
            <person name="Murat F."/>
            <person name="Fuchs J."/>
            <person name="Jenkins J."/>
            <person name="Haas F.B."/>
            <person name="Piednoel M."/>
            <person name="Gundlach H."/>
            <person name="Van Bel M."/>
            <person name="Meyberg R."/>
            <person name="Vives C."/>
            <person name="Morata J."/>
            <person name="Symeonidi A."/>
            <person name="Hiss M."/>
            <person name="Muchero W."/>
            <person name="Kamisugi Y."/>
            <person name="Saleh O."/>
            <person name="Blanc G."/>
            <person name="Decker E.L."/>
            <person name="van Gessel N."/>
            <person name="Grimwood J."/>
            <person name="Hayes R.D."/>
            <person name="Graham S.W."/>
            <person name="Gunter L.E."/>
            <person name="McDaniel S.F."/>
            <person name="Hoernstein S.N.W."/>
            <person name="Larsson A."/>
            <person name="Li F.W."/>
            <person name="Perroud P.F."/>
            <person name="Phillips J."/>
            <person name="Ranjan P."/>
            <person name="Rokshar D.S."/>
            <person name="Rothfels C.J."/>
            <person name="Schneider L."/>
            <person name="Shu S."/>
            <person name="Stevenson D.W."/>
            <person name="Thummler F."/>
            <person name="Tillich M."/>
            <person name="Villarreal Aguilar J.C."/>
            <person name="Widiez T."/>
            <person name="Wong G.K."/>
            <person name="Wymore A."/>
            <person name="Zhang Y."/>
            <person name="Zimmer A.D."/>
            <person name="Quatrano R.S."/>
            <person name="Mayer K.F.X."/>
            <person name="Goodstein D."/>
            <person name="Casacuberta J.M."/>
            <person name="Vandepoele K."/>
            <person name="Reski R."/>
            <person name="Cuming A.C."/>
            <person name="Tuskan G.A."/>
            <person name="Maumus F."/>
            <person name="Salse J."/>
            <person name="Schmutz J."/>
            <person name="Rensing S.A."/>
        </authorList>
    </citation>
    <scope>NUCLEOTIDE SEQUENCE [LARGE SCALE GENOMIC DNA]</scope>
    <source>
        <strain evidence="2 3">cv. Gransden 2004</strain>
    </source>
</reference>
<dbReference type="Gramene" id="Pp3c17_11720V3.2">
    <property type="protein sequence ID" value="Pp3c17_11720V3.2"/>
    <property type="gene ID" value="Pp3c17_11720"/>
</dbReference>
<organism evidence="2 3">
    <name type="scientific">Physcomitrium patens</name>
    <name type="common">Spreading-leaved earth moss</name>
    <name type="synonym">Physcomitrella patens</name>
    <dbReference type="NCBI Taxonomy" id="3218"/>
    <lineage>
        <taxon>Eukaryota</taxon>
        <taxon>Viridiplantae</taxon>
        <taxon>Streptophyta</taxon>
        <taxon>Embryophyta</taxon>
        <taxon>Bryophyta</taxon>
        <taxon>Bryophytina</taxon>
        <taxon>Bryopsida</taxon>
        <taxon>Funariidae</taxon>
        <taxon>Funariales</taxon>
        <taxon>Funariaceae</taxon>
        <taxon>Physcomitrium</taxon>
    </lineage>
</organism>
<evidence type="ECO:0000256" key="1">
    <source>
        <dbReference type="SAM" id="MobiDB-lite"/>
    </source>
</evidence>
<evidence type="ECO:0000313" key="3">
    <source>
        <dbReference type="Proteomes" id="UP000006727"/>
    </source>
</evidence>
<proteinExistence type="predicted"/>
<reference evidence="2" key="3">
    <citation type="submission" date="2020-12" db="UniProtKB">
        <authorList>
            <consortium name="EnsemblPlants"/>
        </authorList>
    </citation>
    <scope>IDENTIFICATION</scope>
</reference>
<name>A0A7I4B899_PHYPA</name>
<reference evidence="2 3" key="1">
    <citation type="journal article" date="2008" name="Science">
        <title>The Physcomitrella genome reveals evolutionary insights into the conquest of land by plants.</title>
        <authorList>
            <person name="Rensing S."/>
            <person name="Lang D."/>
            <person name="Zimmer A."/>
            <person name="Terry A."/>
            <person name="Salamov A."/>
            <person name="Shapiro H."/>
            <person name="Nishiyama T."/>
            <person name="Perroud P.-F."/>
            <person name="Lindquist E."/>
            <person name="Kamisugi Y."/>
            <person name="Tanahashi T."/>
            <person name="Sakakibara K."/>
            <person name="Fujita T."/>
            <person name="Oishi K."/>
            <person name="Shin-I T."/>
            <person name="Kuroki Y."/>
            <person name="Toyoda A."/>
            <person name="Suzuki Y."/>
            <person name="Hashimoto A."/>
            <person name="Yamaguchi K."/>
            <person name="Sugano A."/>
            <person name="Kohara Y."/>
            <person name="Fujiyama A."/>
            <person name="Anterola A."/>
            <person name="Aoki S."/>
            <person name="Ashton N."/>
            <person name="Barbazuk W.B."/>
            <person name="Barker E."/>
            <person name="Bennetzen J."/>
            <person name="Bezanilla M."/>
            <person name="Blankenship R."/>
            <person name="Cho S.H."/>
            <person name="Dutcher S."/>
            <person name="Estelle M."/>
            <person name="Fawcett J.A."/>
            <person name="Gundlach H."/>
            <person name="Hanada K."/>
            <person name="Heyl A."/>
            <person name="Hicks K.A."/>
            <person name="Hugh J."/>
            <person name="Lohr M."/>
            <person name="Mayer K."/>
            <person name="Melkozernov A."/>
            <person name="Murata T."/>
            <person name="Nelson D."/>
            <person name="Pils B."/>
            <person name="Prigge M."/>
            <person name="Reiss B."/>
            <person name="Renner T."/>
            <person name="Rombauts S."/>
            <person name="Rushton P."/>
            <person name="Sanderfoot A."/>
            <person name="Schween G."/>
            <person name="Shiu S.-H."/>
            <person name="Stueber K."/>
            <person name="Theodoulou F.L."/>
            <person name="Tu H."/>
            <person name="Van de Peer Y."/>
            <person name="Verrier P.J."/>
            <person name="Waters E."/>
            <person name="Wood A."/>
            <person name="Yang L."/>
            <person name="Cove D."/>
            <person name="Cuming A."/>
            <person name="Hasebe M."/>
            <person name="Lucas S."/>
            <person name="Mishler D.B."/>
            <person name="Reski R."/>
            <person name="Grigoriev I."/>
            <person name="Quatrano R.S."/>
            <person name="Boore J.L."/>
        </authorList>
    </citation>
    <scope>NUCLEOTIDE SEQUENCE [LARGE SCALE GENOMIC DNA]</scope>
    <source>
        <strain evidence="2 3">cv. Gransden 2004</strain>
    </source>
</reference>
<accession>A0A7I4B899</accession>
<sequence length="198" mass="20750">MMGIVEQCGIEEGNGVCAGDGWRFVVRHGVVGKGASGAVGAEWVWEMGGWGEVEDDGEVWGAAGDVGVEHWRIVGRVVCRRVLRVQMRGEEVSGEACDVGGCGVVEGVGKGGRGLGTEVGLWVAVELTRGRGCEHGGCQHWCAKGEECVRRFSALLRCGGQERVRGSPGEGEGGVQRRPEQTAENAGGTELGREKCGA</sequence>
<dbReference type="EMBL" id="ABEU02000017">
    <property type="status" value="NOT_ANNOTATED_CDS"/>
    <property type="molecule type" value="Genomic_DNA"/>
</dbReference>
<evidence type="ECO:0000313" key="2">
    <source>
        <dbReference type="EnsemblPlants" id="Pp3c17_11720V3.2"/>
    </source>
</evidence>
<keyword evidence="3" id="KW-1185">Reference proteome</keyword>